<name>C3ZTH4_BRAFL</name>
<dbReference type="PRINTS" id="PR00305">
    <property type="entry name" value="1433ZETA"/>
</dbReference>
<dbReference type="EMBL" id="GG666677">
    <property type="protein sequence ID" value="EEN44221.1"/>
    <property type="molecule type" value="Genomic_DNA"/>
</dbReference>
<dbReference type="eggNOG" id="KOG0841">
    <property type="taxonomic scope" value="Eukaryota"/>
</dbReference>
<dbReference type="STRING" id="7739.C3ZTH4"/>
<evidence type="ECO:0000313" key="4">
    <source>
        <dbReference type="EMBL" id="EEN44221.1"/>
    </source>
</evidence>
<dbReference type="Pfam" id="PF00244">
    <property type="entry name" value="14-3-3"/>
    <property type="match status" value="1"/>
</dbReference>
<dbReference type="Gene3D" id="1.20.190.20">
    <property type="entry name" value="14-3-3 domain"/>
    <property type="match status" value="1"/>
</dbReference>
<feature type="domain" description="14-3-3" evidence="3">
    <location>
        <begin position="4"/>
        <end position="239"/>
    </location>
</feature>
<accession>C3ZTH4</accession>
<evidence type="ECO:0000256" key="1">
    <source>
        <dbReference type="ARBA" id="ARBA00006141"/>
    </source>
</evidence>
<evidence type="ECO:0000259" key="3">
    <source>
        <dbReference type="SMART" id="SM00101"/>
    </source>
</evidence>
<dbReference type="PIRSF" id="PIRSF000868">
    <property type="entry name" value="14-3-3"/>
    <property type="match status" value="1"/>
</dbReference>
<dbReference type="InterPro" id="IPR000308">
    <property type="entry name" value="14-3-3"/>
</dbReference>
<feature type="site" description="Interaction with phosphoserine on interacting protein" evidence="2">
    <location>
        <position position="128"/>
    </location>
</feature>
<evidence type="ECO:0000256" key="2">
    <source>
        <dbReference type="PIRSR" id="PIRSR000868-1"/>
    </source>
</evidence>
<proteinExistence type="inferred from homology"/>
<dbReference type="InParanoid" id="C3ZTH4"/>
<sequence>MADKNLLVARAKMTEQAERWDDMVLCMKELVEKDAVLTEEERNLLSVAYKNTVGSQRNAWRVLTSIEEKTDTNERKKEIVKGFKEKMETEMKEMCGEVLALLDKFLIPRADTAESEVFYRKMKGDYFRYLAEISEGEEREGMVTKAKESYEKAQEKATAALPTTDPVRLGLALNFSVFHYENRNDPTEACKLAKEAFDAAIPDMDSLYEESTYKDTELVMQLLRDNLTLWSSGIEDHGEY</sequence>
<reference evidence="4" key="1">
    <citation type="journal article" date="2008" name="Nature">
        <title>The amphioxus genome and the evolution of the chordate karyotype.</title>
        <authorList>
            <consortium name="US DOE Joint Genome Institute (JGI-PGF)"/>
            <person name="Putnam N.H."/>
            <person name="Butts T."/>
            <person name="Ferrier D.E.K."/>
            <person name="Furlong R.F."/>
            <person name="Hellsten U."/>
            <person name="Kawashima T."/>
            <person name="Robinson-Rechavi M."/>
            <person name="Shoguchi E."/>
            <person name="Terry A."/>
            <person name="Yu J.-K."/>
            <person name="Benito-Gutierrez E.L."/>
            <person name="Dubchak I."/>
            <person name="Garcia-Fernandez J."/>
            <person name="Gibson-Brown J.J."/>
            <person name="Grigoriev I.V."/>
            <person name="Horton A.C."/>
            <person name="de Jong P.J."/>
            <person name="Jurka J."/>
            <person name="Kapitonov V.V."/>
            <person name="Kohara Y."/>
            <person name="Kuroki Y."/>
            <person name="Lindquist E."/>
            <person name="Lucas S."/>
            <person name="Osoegawa K."/>
            <person name="Pennacchio L.A."/>
            <person name="Salamov A.A."/>
            <person name="Satou Y."/>
            <person name="Sauka-Spengler T."/>
            <person name="Schmutz J."/>
            <person name="Shin-I T."/>
            <person name="Toyoda A."/>
            <person name="Bronner-Fraser M."/>
            <person name="Fujiyama A."/>
            <person name="Holland L.Z."/>
            <person name="Holland P.W.H."/>
            <person name="Satoh N."/>
            <person name="Rokhsar D.S."/>
        </authorList>
    </citation>
    <scope>NUCLEOTIDE SEQUENCE [LARGE SCALE GENOMIC DNA]</scope>
    <source>
        <strain evidence="4">S238N-H82</strain>
        <tissue evidence="4">Testes</tissue>
    </source>
</reference>
<protein>
    <recommendedName>
        <fullName evidence="3">14-3-3 domain-containing protein</fullName>
    </recommendedName>
</protein>
<dbReference type="InterPro" id="IPR023410">
    <property type="entry name" value="14-3-3_domain"/>
</dbReference>
<dbReference type="PANTHER" id="PTHR18860">
    <property type="entry name" value="14-3-3 PROTEIN"/>
    <property type="match status" value="1"/>
</dbReference>
<dbReference type="AlphaFoldDB" id="C3ZTH4"/>
<dbReference type="InterPro" id="IPR036815">
    <property type="entry name" value="14-3-3_dom_sf"/>
</dbReference>
<dbReference type="SMART" id="SM00101">
    <property type="entry name" value="14_3_3"/>
    <property type="match status" value="1"/>
</dbReference>
<dbReference type="CDD" id="cd08774">
    <property type="entry name" value="14-3-3"/>
    <property type="match status" value="1"/>
</dbReference>
<feature type="site" description="Interaction with phosphoserine on interacting protein" evidence="2">
    <location>
        <position position="57"/>
    </location>
</feature>
<organism>
    <name type="scientific">Branchiostoma floridae</name>
    <name type="common">Florida lancelet</name>
    <name type="synonym">Amphioxus</name>
    <dbReference type="NCBI Taxonomy" id="7739"/>
    <lineage>
        <taxon>Eukaryota</taxon>
        <taxon>Metazoa</taxon>
        <taxon>Chordata</taxon>
        <taxon>Cephalochordata</taxon>
        <taxon>Leptocardii</taxon>
        <taxon>Amphioxiformes</taxon>
        <taxon>Branchiostomatidae</taxon>
        <taxon>Branchiostoma</taxon>
    </lineage>
</organism>
<dbReference type="SUPFAM" id="SSF48445">
    <property type="entry name" value="14-3-3 protein"/>
    <property type="match status" value="1"/>
</dbReference>
<comment type="similarity">
    <text evidence="1">Belongs to the 14-3-3 family.</text>
</comment>
<gene>
    <name evidence="4" type="ORF">BRAFLDRAFT_118892</name>
</gene>